<evidence type="ECO:0000313" key="2">
    <source>
        <dbReference type="Proteomes" id="UP000823775"/>
    </source>
</evidence>
<proteinExistence type="predicted"/>
<dbReference type="Proteomes" id="UP000823775">
    <property type="component" value="Unassembled WGS sequence"/>
</dbReference>
<protein>
    <submittedName>
        <fullName evidence="1">Uncharacterized protein</fullName>
    </submittedName>
</protein>
<name>A0ABS8S2C6_DATST</name>
<dbReference type="EMBL" id="JACEIK010000242">
    <property type="protein sequence ID" value="MCD7453201.1"/>
    <property type="molecule type" value="Genomic_DNA"/>
</dbReference>
<organism evidence="1 2">
    <name type="scientific">Datura stramonium</name>
    <name type="common">Jimsonweed</name>
    <name type="synonym">Common thornapple</name>
    <dbReference type="NCBI Taxonomy" id="4076"/>
    <lineage>
        <taxon>Eukaryota</taxon>
        <taxon>Viridiplantae</taxon>
        <taxon>Streptophyta</taxon>
        <taxon>Embryophyta</taxon>
        <taxon>Tracheophyta</taxon>
        <taxon>Spermatophyta</taxon>
        <taxon>Magnoliopsida</taxon>
        <taxon>eudicotyledons</taxon>
        <taxon>Gunneridae</taxon>
        <taxon>Pentapetalae</taxon>
        <taxon>asterids</taxon>
        <taxon>lamiids</taxon>
        <taxon>Solanales</taxon>
        <taxon>Solanaceae</taxon>
        <taxon>Solanoideae</taxon>
        <taxon>Datureae</taxon>
        <taxon>Datura</taxon>
    </lineage>
</organism>
<sequence>MVNIDIYFNYGGEWIKEPHILYRKKLYNLWRGYDSDLLSFRNIVSEYTTRFKFVGVQQLIVTNPSGRYYEVEEDVGIRLLLSLISEEFFIINLFPVDDCSYVSLFLILSNILSHFSQ</sequence>
<evidence type="ECO:0000313" key="1">
    <source>
        <dbReference type="EMBL" id="MCD7453201.1"/>
    </source>
</evidence>
<reference evidence="1 2" key="1">
    <citation type="journal article" date="2021" name="BMC Genomics">
        <title>Datura genome reveals duplications of psychoactive alkaloid biosynthetic genes and high mutation rate following tissue culture.</title>
        <authorList>
            <person name="Rajewski A."/>
            <person name="Carter-House D."/>
            <person name="Stajich J."/>
            <person name="Litt A."/>
        </authorList>
    </citation>
    <scope>NUCLEOTIDE SEQUENCE [LARGE SCALE GENOMIC DNA]</scope>
    <source>
        <strain evidence="1">AR-01</strain>
    </source>
</reference>
<accession>A0ABS8S2C6</accession>
<keyword evidence="2" id="KW-1185">Reference proteome</keyword>
<gene>
    <name evidence="1" type="ORF">HAX54_020006</name>
</gene>
<comment type="caution">
    <text evidence="1">The sequence shown here is derived from an EMBL/GenBank/DDBJ whole genome shotgun (WGS) entry which is preliminary data.</text>
</comment>